<dbReference type="GO" id="GO:0005886">
    <property type="term" value="C:plasma membrane"/>
    <property type="evidence" value="ECO:0007669"/>
    <property type="project" value="UniProtKB-SubCell"/>
</dbReference>
<evidence type="ECO:0000256" key="7">
    <source>
        <dbReference type="SAM" id="Phobius"/>
    </source>
</evidence>
<evidence type="ECO:0000256" key="2">
    <source>
        <dbReference type="ARBA" id="ARBA00009425"/>
    </source>
</evidence>
<sequence length="156" mass="16705">MNKHVNQMEPGPAGAEQDRDIIKKTVTKLLIPFIQLFGLYVIAHGELGPGGGFQGGVILGVSVIVYCLVFGLKEGQKRMSIKTNDLLVSSGALIYGGIGVLALILGGNYLEYRALLPDPKLGSHYGILGIEIGVGMTVAAVMITLFYETVRRDDND</sequence>
<comment type="similarity">
    <text evidence="2">Belongs to the CPA3 antiporters (TC 2.A.63) subunit B family.</text>
</comment>
<feature type="domain" description="Na+/H+ antiporter MnhB subunit-related protein" evidence="8">
    <location>
        <begin position="24"/>
        <end position="144"/>
    </location>
</feature>
<dbReference type="RefSeq" id="WP_304543049.1">
    <property type="nucleotide sequence ID" value="NZ_JARPTC010000016.1"/>
</dbReference>
<evidence type="ECO:0000313" key="9">
    <source>
        <dbReference type="EMBL" id="MDO7787748.1"/>
    </source>
</evidence>
<evidence type="ECO:0000256" key="4">
    <source>
        <dbReference type="ARBA" id="ARBA00022692"/>
    </source>
</evidence>
<feature type="transmembrane region" description="Helical" evidence="7">
    <location>
        <begin position="53"/>
        <end position="72"/>
    </location>
</feature>
<evidence type="ECO:0000256" key="6">
    <source>
        <dbReference type="ARBA" id="ARBA00023136"/>
    </source>
</evidence>
<feature type="transmembrane region" description="Helical" evidence="7">
    <location>
        <begin position="84"/>
        <end position="105"/>
    </location>
</feature>
<dbReference type="AlphaFoldDB" id="A0AAW7ZDG7"/>
<reference evidence="9" key="1">
    <citation type="journal article" date="2023" name="J. Hazard. Mater.">
        <title>Anaerobic biodegradation of pyrene and benzo[a]pyrene by a new sulfate-reducing Desulforamulus aquiferis strain DSA.</title>
        <authorList>
            <person name="Zhang Z."/>
            <person name="Sun J."/>
            <person name="Gong X."/>
            <person name="Wang C."/>
            <person name="Wang H."/>
        </authorList>
    </citation>
    <scope>NUCLEOTIDE SEQUENCE</scope>
    <source>
        <strain evidence="9">DSA</strain>
    </source>
</reference>
<comment type="caution">
    <text evidence="9">The sequence shown here is derived from an EMBL/GenBank/DDBJ whole genome shotgun (WGS) entry which is preliminary data.</text>
</comment>
<evidence type="ECO:0000313" key="10">
    <source>
        <dbReference type="Proteomes" id="UP001172911"/>
    </source>
</evidence>
<protein>
    <submittedName>
        <fullName evidence="9">Na(+)/H(+) antiporter subunit B</fullName>
    </submittedName>
</protein>
<evidence type="ECO:0000259" key="8">
    <source>
        <dbReference type="Pfam" id="PF04039"/>
    </source>
</evidence>
<evidence type="ECO:0000256" key="3">
    <source>
        <dbReference type="ARBA" id="ARBA00022475"/>
    </source>
</evidence>
<keyword evidence="10" id="KW-1185">Reference proteome</keyword>
<dbReference type="NCBIfam" id="NF009162">
    <property type="entry name" value="PRK12508.1"/>
    <property type="match status" value="1"/>
</dbReference>
<comment type="subcellular location">
    <subcellularLocation>
        <location evidence="1">Cell membrane</location>
        <topology evidence="1">Multi-pass membrane protein</topology>
    </subcellularLocation>
</comment>
<dbReference type="InterPro" id="IPR007182">
    <property type="entry name" value="MnhB"/>
</dbReference>
<feature type="transmembrane region" description="Helical" evidence="7">
    <location>
        <begin position="125"/>
        <end position="147"/>
    </location>
</feature>
<dbReference type="PANTHER" id="PTHR33932">
    <property type="entry name" value="NA(+)/H(+) ANTIPORTER SUBUNIT B"/>
    <property type="match status" value="1"/>
</dbReference>
<proteinExistence type="inferred from homology"/>
<name>A0AAW7ZDG7_9FIRM</name>
<organism evidence="9 10">
    <name type="scientific">Desulforamulus aquiferis</name>
    <dbReference type="NCBI Taxonomy" id="1397668"/>
    <lineage>
        <taxon>Bacteria</taxon>
        <taxon>Bacillati</taxon>
        <taxon>Bacillota</taxon>
        <taxon>Clostridia</taxon>
        <taxon>Eubacteriales</taxon>
        <taxon>Peptococcaceae</taxon>
        <taxon>Desulforamulus</taxon>
    </lineage>
</organism>
<evidence type="ECO:0000256" key="5">
    <source>
        <dbReference type="ARBA" id="ARBA00022989"/>
    </source>
</evidence>
<dbReference type="Pfam" id="PF04039">
    <property type="entry name" value="MnhB"/>
    <property type="match status" value="1"/>
</dbReference>
<gene>
    <name evidence="9" type="ORF">P6N53_11015</name>
</gene>
<dbReference type="EMBL" id="JARPTC010000016">
    <property type="protein sequence ID" value="MDO7787748.1"/>
    <property type="molecule type" value="Genomic_DNA"/>
</dbReference>
<feature type="transmembrane region" description="Helical" evidence="7">
    <location>
        <begin position="29"/>
        <end position="47"/>
    </location>
</feature>
<reference evidence="9" key="2">
    <citation type="submission" date="2023-03" db="EMBL/GenBank/DDBJ databases">
        <authorList>
            <person name="Zhang Z."/>
        </authorList>
    </citation>
    <scope>NUCLEOTIDE SEQUENCE</scope>
    <source>
        <strain evidence="9">DSA</strain>
    </source>
</reference>
<keyword evidence="5 7" id="KW-1133">Transmembrane helix</keyword>
<accession>A0AAW7ZDG7</accession>
<evidence type="ECO:0000256" key="1">
    <source>
        <dbReference type="ARBA" id="ARBA00004651"/>
    </source>
</evidence>
<dbReference type="InterPro" id="IPR050622">
    <property type="entry name" value="CPA3_antiporter_subunitB"/>
</dbReference>
<keyword evidence="4 7" id="KW-0812">Transmembrane</keyword>
<dbReference type="Proteomes" id="UP001172911">
    <property type="component" value="Unassembled WGS sequence"/>
</dbReference>
<keyword evidence="6 7" id="KW-0472">Membrane</keyword>
<dbReference type="PANTHER" id="PTHR33932:SF4">
    <property type="entry name" value="NA(+)_H(+) ANTIPORTER SUBUNIT B"/>
    <property type="match status" value="1"/>
</dbReference>
<keyword evidence="3" id="KW-1003">Cell membrane</keyword>